<dbReference type="InterPro" id="IPR029058">
    <property type="entry name" value="AB_hydrolase_fold"/>
</dbReference>
<keyword evidence="1" id="KW-0732">Signal</keyword>
<reference evidence="3 4" key="1">
    <citation type="submission" date="2021-08" db="EMBL/GenBank/DDBJ databases">
        <title>Comparative Genomics Analysis of the Genus Qipengyuania Reveals Extensive Genetic Diversity and Metabolic Versatility, Including the Description of Fifteen Novel Species.</title>
        <authorList>
            <person name="Liu Y."/>
        </authorList>
    </citation>
    <scope>NUCLEOTIDE SEQUENCE [LARGE SCALE GENOMIC DNA]</scope>
    <source>
        <strain evidence="3 4">GH25</strain>
    </source>
</reference>
<accession>A0ABS7JHY3</accession>
<evidence type="ECO:0000313" key="4">
    <source>
        <dbReference type="Proteomes" id="UP000776651"/>
    </source>
</evidence>
<sequence length="196" mass="21802">MPRSYDSEAKWPLMIFLHGSGERGSDIAKVKVHGPPKHADMDPDFPFILVSPLLPAEEDWDVSKLEAILDHIVETMPIDENRIYLTGLSRGGRATWRWGAERPDLFAALVPVAGQGDPATACELVDVPIWALHGDRDDVVIPEGSFAMARAIRACGGNRSRLTIYPDLGHNAWDPAYADPELYLWMLSQRRTDADD</sequence>
<evidence type="ECO:0000259" key="2">
    <source>
        <dbReference type="Pfam" id="PF00326"/>
    </source>
</evidence>
<dbReference type="Pfam" id="PF00326">
    <property type="entry name" value="Peptidase_S9"/>
    <property type="match status" value="1"/>
</dbReference>
<dbReference type="RefSeq" id="WP_221598731.1">
    <property type="nucleotide sequence ID" value="NZ_JAIGNQ010000004.1"/>
</dbReference>
<feature type="domain" description="Peptidase S9 prolyl oligopeptidase catalytic" evidence="2">
    <location>
        <begin position="125"/>
        <end position="178"/>
    </location>
</feature>
<dbReference type="EMBL" id="JAIGNQ010000004">
    <property type="protein sequence ID" value="MBX7489630.1"/>
    <property type="molecule type" value="Genomic_DNA"/>
</dbReference>
<dbReference type="InterPro" id="IPR001375">
    <property type="entry name" value="Peptidase_S9_cat"/>
</dbReference>
<name>A0ABS7JHY3_9SPHN</name>
<keyword evidence="4" id="KW-1185">Reference proteome</keyword>
<evidence type="ECO:0000256" key="1">
    <source>
        <dbReference type="ARBA" id="ARBA00022729"/>
    </source>
</evidence>
<proteinExistence type="predicted"/>
<dbReference type="PANTHER" id="PTHR43037:SF1">
    <property type="entry name" value="BLL1128 PROTEIN"/>
    <property type="match status" value="1"/>
</dbReference>
<comment type="caution">
    <text evidence="3">The sequence shown here is derived from an EMBL/GenBank/DDBJ whole genome shotgun (WGS) entry which is preliminary data.</text>
</comment>
<dbReference type="Proteomes" id="UP000776651">
    <property type="component" value="Unassembled WGS sequence"/>
</dbReference>
<dbReference type="Gene3D" id="3.40.50.1820">
    <property type="entry name" value="alpha/beta hydrolase"/>
    <property type="match status" value="1"/>
</dbReference>
<evidence type="ECO:0000313" key="3">
    <source>
        <dbReference type="EMBL" id="MBX7489630.1"/>
    </source>
</evidence>
<organism evidence="3 4">
    <name type="scientific">Qipengyuania pacifica</name>
    <dbReference type="NCBI Taxonomy" id="2860199"/>
    <lineage>
        <taxon>Bacteria</taxon>
        <taxon>Pseudomonadati</taxon>
        <taxon>Pseudomonadota</taxon>
        <taxon>Alphaproteobacteria</taxon>
        <taxon>Sphingomonadales</taxon>
        <taxon>Erythrobacteraceae</taxon>
        <taxon>Qipengyuania</taxon>
    </lineage>
</organism>
<dbReference type="InterPro" id="IPR050955">
    <property type="entry name" value="Plant_Biomass_Hydrol_Est"/>
</dbReference>
<protein>
    <submittedName>
        <fullName evidence="3">Prolyl oligopeptidase family serine peptidase</fullName>
    </submittedName>
</protein>
<gene>
    <name evidence="3" type="ORF">K3177_14005</name>
</gene>
<dbReference type="PANTHER" id="PTHR43037">
    <property type="entry name" value="UNNAMED PRODUCT-RELATED"/>
    <property type="match status" value="1"/>
</dbReference>
<dbReference type="SUPFAM" id="SSF53474">
    <property type="entry name" value="alpha/beta-Hydrolases"/>
    <property type="match status" value="1"/>
</dbReference>